<keyword evidence="3" id="KW-1185">Reference proteome</keyword>
<dbReference type="InterPro" id="IPR001387">
    <property type="entry name" value="Cro/C1-type_HTH"/>
</dbReference>
<organism evidence="2 3">
    <name type="scientific">Lentzea aerocolonigenes</name>
    <name type="common">Lechevalieria aerocolonigenes</name>
    <name type="synonym">Saccharothrix aerocolonigenes</name>
    <dbReference type="NCBI Taxonomy" id="68170"/>
    <lineage>
        <taxon>Bacteria</taxon>
        <taxon>Bacillati</taxon>
        <taxon>Actinomycetota</taxon>
        <taxon>Actinomycetes</taxon>
        <taxon>Pseudonocardiales</taxon>
        <taxon>Pseudonocardiaceae</taxon>
        <taxon>Lentzea</taxon>
    </lineage>
</organism>
<proteinExistence type="predicted"/>
<evidence type="ECO:0000313" key="3">
    <source>
        <dbReference type="Proteomes" id="UP000033393"/>
    </source>
</evidence>
<dbReference type="Proteomes" id="UP000033393">
    <property type="component" value="Unassembled WGS sequence"/>
</dbReference>
<name>A0A0F0GHL4_LENAE</name>
<protein>
    <recommendedName>
        <fullName evidence="1">DUF5753 domain-containing protein</fullName>
    </recommendedName>
</protein>
<dbReference type="AlphaFoldDB" id="A0A0F0GHL4"/>
<gene>
    <name evidence="2" type="ORF">UK23_39355</name>
</gene>
<comment type="caution">
    <text evidence="2">The sequence shown here is derived from an EMBL/GenBank/DDBJ whole genome shotgun (WGS) entry which is preliminary data.</text>
</comment>
<sequence length="278" mass="31086">MVGREFGNGVRAIIGRTGLTQRRLAELLGWQEAKISDLLAGKGGVTELEVATLLAYCRATVAERDYLLALFRESGNVWLQMPEDGVPDQVRTLIEQEKEANEIICWSMVLVPGLLQIPEYVHVVTSAAPVDAEDVPTVVAARVARAQILEPGRTFTFYIHEQALWLPVGGDEVWREQLCHLLRLSVRRYVSIRIIPRSIGMHAGTSGDFRVMKFPKYPPVVYVESVKCCLFFDDKETVDVYENILKALAAVALDEEESRAVINSILEASDDHLAQEHL</sequence>
<dbReference type="Gene3D" id="1.10.260.40">
    <property type="entry name" value="lambda repressor-like DNA-binding domains"/>
    <property type="match status" value="1"/>
</dbReference>
<accession>A0A0F0GHL4</accession>
<dbReference type="CDD" id="cd00093">
    <property type="entry name" value="HTH_XRE"/>
    <property type="match status" value="1"/>
</dbReference>
<feature type="domain" description="DUF5753" evidence="1">
    <location>
        <begin position="90"/>
        <end position="263"/>
    </location>
</feature>
<dbReference type="InterPro" id="IPR010982">
    <property type="entry name" value="Lambda_DNA-bd_dom_sf"/>
</dbReference>
<dbReference type="InterPro" id="IPR043917">
    <property type="entry name" value="DUF5753"/>
</dbReference>
<reference evidence="2 3" key="1">
    <citation type="submission" date="2015-02" db="EMBL/GenBank/DDBJ databases">
        <authorList>
            <person name="Ju K.-S."/>
            <person name="Doroghazi J.R."/>
            <person name="Metcalf W."/>
        </authorList>
    </citation>
    <scope>NUCLEOTIDE SEQUENCE [LARGE SCALE GENOMIC DNA]</scope>
    <source>
        <strain evidence="2 3">NRRL B-16140</strain>
    </source>
</reference>
<dbReference type="EMBL" id="JYJG01000381">
    <property type="protein sequence ID" value="KJK41986.1"/>
    <property type="molecule type" value="Genomic_DNA"/>
</dbReference>
<dbReference type="GO" id="GO:0003677">
    <property type="term" value="F:DNA binding"/>
    <property type="evidence" value="ECO:0007669"/>
    <property type="project" value="InterPro"/>
</dbReference>
<dbReference type="PATRIC" id="fig|68170.10.peg.573"/>
<dbReference type="SUPFAM" id="SSF47413">
    <property type="entry name" value="lambda repressor-like DNA-binding domains"/>
    <property type="match status" value="1"/>
</dbReference>
<evidence type="ECO:0000313" key="2">
    <source>
        <dbReference type="EMBL" id="KJK41986.1"/>
    </source>
</evidence>
<dbReference type="Pfam" id="PF13560">
    <property type="entry name" value="HTH_31"/>
    <property type="match status" value="1"/>
</dbReference>
<dbReference type="Pfam" id="PF19054">
    <property type="entry name" value="DUF5753"/>
    <property type="match status" value="1"/>
</dbReference>
<evidence type="ECO:0000259" key="1">
    <source>
        <dbReference type="Pfam" id="PF19054"/>
    </source>
</evidence>